<dbReference type="SUPFAM" id="SSF56281">
    <property type="entry name" value="Metallo-hydrolase/oxidoreductase"/>
    <property type="match status" value="1"/>
</dbReference>
<dbReference type="InterPro" id="IPR037482">
    <property type="entry name" value="ST1585_MBL-fold"/>
</dbReference>
<gene>
    <name evidence="2" type="ORF">DFR24_2688</name>
</gene>
<dbReference type="GO" id="GO:0016787">
    <property type="term" value="F:hydrolase activity"/>
    <property type="evidence" value="ECO:0007669"/>
    <property type="project" value="UniProtKB-KW"/>
</dbReference>
<dbReference type="AlphaFoldDB" id="A0A4R7P4J4"/>
<evidence type="ECO:0000259" key="1">
    <source>
        <dbReference type="SMART" id="SM00849"/>
    </source>
</evidence>
<dbReference type="CDD" id="cd07726">
    <property type="entry name" value="ST1585-like_MBL-fold"/>
    <property type="match status" value="1"/>
</dbReference>
<dbReference type="Pfam" id="PF00753">
    <property type="entry name" value="Lactamase_B"/>
    <property type="match status" value="1"/>
</dbReference>
<feature type="domain" description="Metallo-beta-lactamase" evidence="1">
    <location>
        <begin position="26"/>
        <end position="231"/>
    </location>
</feature>
<dbReference type="Proteomes" id="UP000295341">
    <property type="component" value="Unassembled WGS sequence"/>
</dbReference>
<dbReference type="InterPro" id="IPR001279">
    <property type="entry name" value="Metallo-B-lactamas"/>
</dbReference>
<dbReference type="InterPro" id="IPR036866">
    <property type="entry name" value="RibonucZ/Hydroxyglut_hydro"/>
</dbReference>
<dbReference type="InterPro" id="IPR050855">
    <property type="entry name" value="NDM-1-like"/>
</dbReference>
<dbReference type="Gene3D" id="3.60.15.10">
    <property type="entry name" value="Ribonuclease Z/Hydroxyacylglutathione hydrolase-like"/>
    <property type="match status" value="1"/>
</dbReference>
<dbReference type="SMART" id="SM00849">
    <property type="entry name" value="Lactamase_B"/>
    <property type="match status" value="1"/>
</dbReference>
<keyword evidence="2" id="KW-0378">Hydrolase</keyword>
<comment type="caution">
    <text evidence="2">The sequence shown here is derived from an EMBL/GenBank/DDBJ whole genome shotgun (WGS) entry which is preliminary data.</text>
</comment>
<dbReference type="RefSeq" id="WP_210772510.1">
    <property type="nucleotide sequence ID" value="NZ_MWIN01000017.1"/>
</dbReference>
<dbReference type="PANTHER" id="PTHR42951">
    <property type="entry name" value="METALLO-BETA-LACTAMASE DOMAIN-CONTAINING"/>
    <property type="match status" value="1"/>
</dbReference>
<dbReference type="EMBL" id="SOBT01000009">
    <property type="protein sequence ID" value="TDU28319.1"/>
    <property type="molecule type" value="Genomic_DNA"/>
</dbReference>
<keyword evidence="3" id="KW-1185">Reference proteome</keyword>
<proteinExistence type="predicted"/>
<evidence type="ECO:0000313" key="3">
    <source>
        <dbReference type="Proteomes" id="UP000295341"/>
    </source>
</evidence>
<accession>A0A4R7P4J4</accession>
<protein>
    <submittedName>
        <fullName evidence="2">Hydroxyacylglutathione hydrolase</fullName>
    </submittedName>
</protein>
<evidence type="ECO:0000313" key="2">
    <source>
        <dbReference type="EMBL" id="TDU28319.1"/>
    </source>
</evidence>
<organism evidence="2 3">
    <name type="scientific">Panacagrimonas perspica</name>
    <dbReference type="NCBI Taxonomy" id="381431"/>
    <lineage>
        <taxon>Bacteria</taxon>
        <taxon>Pseudomonadati</taxon>
        <taxon>Pseudomonadota</taxon>
        <taxon>Gammaproteobacteria</taxon>
        <taxon>Nevskiales</taxon>
        <taxon>Nevskiaceae</taxon>
        <taxon>Panacagrimonas</taxon>
    </lineage>
</organism>
<sequence>MNGDIGLQACAHGIHAIDSGYVRPRLDAIHLIVEKGRAAFVDTGTGLSVPRMLEALARLGLGVDAVDYVILTHVHLDHAGGAGLLMRSLPHATAVVHPRGAPHMLDPSKVWAATLEVYGEERARRDYGELVPIPRERLIEGTDGSSVSLAGRKLTFIDTPGHAKHHFCVHDEQARAIFAGDTFGISYRELDQGGEQFIFPSTTPTQFDPPALHASIDKLLALQPRAIYLTHYSEITGIPQKGVDLHRLVEAHAQLGLQWEGCADAAQRAAGLAAGVERMAIDEARRVGGDPAQWTQVLDNDIALNAQGIGSWLDFRKSKRG</sequence>
<name>A0A4R7P4J4_9GAMM</name>
<reference evidence="2 3" key="1">
    <citation type="submission" date="2019-03" db="EMBL/GenBank/DDBJ databases">
        <title>Genomic Encyclopedia of Type Strains, Phase IV (KMG-IV): sequencing the most valuable type-strain genomes for metagenomic binning, comparative biology and taxonomic classification.</title>
        <authorList>
            <person name="Goeker M."/>
        </authorList>
    </citation>
    <scope>NUCLEOTIDE SEQUENCE [LARGE SCALE GENOMIC DNA]</scope>
    <source>
        <strain evidence="2 3">DSM 26377</strain>
    </source>
</reference>
<dbReference type="PANTHER" id="PTHR42951:SF22">
    <property type="entry name" value="METALLO BETA-LACTAMASE SUPERFAMILY LIPOPROTEIN"/>
    <property type="match status" value="1"/>
</dbReference>